<gene>
    <name evidence="1" type="ORF">M6B22_07625</name>
</gene>
<evidence type="ECO:0000313" key="1">
    <source>
        <dbReference type="EMBL" id="WAX58626.1"/>
    </source>
</evidence>
<dbReference type="EMBL" id="CP097463">
    <property type="protein sequence ID" value="WAX58626.1"/>
    <property type="molecule type" value="Genomic_DNA"/>
</dbReference>
<sequence length="125" mass="13132">MDFDRQLGETAKSLAAFMTDLGAARRKRVSVVVMTEFGRRVAMNASGGTDHGHGGVTWLLGGGIVGGVHGRWAKLSTATLPDGDVPGWNNPFDILGELAATRLRAGGLSHVFPGHRVRALGVARS</sequence>
<reference evidence="1" key="1">
    <citation type="submission" date="2022-05" db="EMBL/GenBank/DDBJ databases">
        <title>Jatrophihabitans sp. SB3-54 whole genome sequence.</title>
        <authorList>
            <person name="Suh M.K."/>
            <person name="Eom M.K."/>
            <person name="Kim J.S."/>
            <person name="Kim H.S."/>
            <person name="Do H.E."/>
            <person name="Shin Y.K."/>
            <person name="Lee J.-S."/>
        </authorList>
    </citation>
    <scope>NUCLEOTIDE SEQUENCE</scope>
    <source>
        <strain evidence="1">SB3-54</strain>
    </source>
</reference>
<dbReference type="Pfam" id="PF07394">
    <property type="entry name" value="DUF1501"/>
    <property type="match status" value="1"/>
</dbReference>
<proteinExistence type="predicted"/>
<dbReference type="Proteomes" id="UP001164693">
    <property type="component" value="Chromosome"/>
</dbReference>
<dbReference type="InterPro" id="IPR010869">
    <property type="entry name" value="DUF1501"/>
</dbReference>
<organism evidence="1 2">
    <name type="scientific">Jatrophihabitans cynanchi</name>
    <dbReference type="NCBI Taxonomy" id="2944128"/>
    <lineage>
        <taxon>Bacteria</taxon>
        <taxon>Bacillati</taxon>
        <taxon>Actinomycetota</taxon>
        <taxon>Actinomycetes</taxon>
        <taxon>Jatrophihabitantales</taxon>
        <taxon>Jatrophihabitantaceae</taxon>
        <taxon>Jatrophihabitans</taxon>
    </lineage>
</organism>
<name>A0ABY7K684_9ACTN</name>
<protein>
    <submittedName>
        <fullName evidence="1">DUF1501 domain-containing protein</fullName>
    </submittedName>
</protein>
<dbReference type="RefSeq" id="WP_269445165.1">
    <property type="nucleotide sequence ID" value="NZ_CP097463.1"/>
</dbReference>
<keyword evidence="2" id="KW-1185">Reference proteome</keyword>
<accession>A0ABY7K684</accession>
<evidence type="ECO:0000313" key="2">
    <source>
        <dbReference type="Proteomes" id="UP001164693"/>
    </source>
</evidence>